<feature type="domain" description="Saccharopine dehydrogenase NADP binding" evidence="2">
    <location>
        <begin position="13"/>
        <end position="140"/>
    </location>
</feature>
<dbReference type="InterPro" id="IPR051276">
    <property type="entry name" value="Saccharopine_DH-like_oxidrdct"/>
</dbReference>
<comment type="similarity">
    <text evidence="1">Belongs to the saccharopine dehydrogenase family.</text>
</comment>
<comment type="caution">
    <text evidence="3">The sequence shown here is derived from an EMBL/GenBank/DDBJ whole genome shotgun (WGS) entry which is preliminary data.</text>
</comment>
<dbReference type="Pfam" id="PF03435">
    <property type="entry name" value="Sacchrp_dh_NADP"/>
    <property type="match status" value="1"/>
</dbReference>
<keyword evidence="4" id="KW-1185">Reference proteome</keyword>
<sequence length="419" mass="45506">MTPKKHNRQYDLVVFGATGYTGVYIAEFITNSLPTNLRWAIAGRSRSKLEKIALDLKALNPERLQPDVEICGLNGSDLEALARKTSILITTVGPYAVSGEHAFKACAENGTHYLDVTGETPWVARMIKKYESTAQASGALMIPQIGIDSCLPDVVTYTLASLIRTELQAKTADVTVSVYRLNARPSGGTLASALGLFDSFSVKELNQSLAPFALSPLPNPRPPIKQPSLFTRLTGLRSVPHLGLQTTFIAGRTDAGIVERTWGLFSLIPSRKQDFYGPRFTFAEYLKASGWLDGIVKHVGLAVAGMLLMLLPPFRWLVKKLVTKPGDGPDKEAAKDEDIDYRGVATPDLPGSSNKMAYCRAHYVGMTALFVTQAAMTLLEDDVELGPGILTPACLGQGYIDRLETGGLKFESRLLDSQA</sequence>
<reference evidence="3 4" key="1">
    <citation type="submission" date="2019-06" db="EMBL/GenBank/DDBJ databases">
        <title>Draft genome sequence of the filamentous fungus Phialemoniopsis curvata isolated from diesel fuel.</title>
        <authorList>
            <person name="Varaljay V.A."/>
            <person name="Lyon W.J."/>
            <person name="Crouch A.L."/>
            <person name="Drake C.E."/>
            <person name="Hollomon J.M."/>
            <person name="Nadeau L.J."/>
            <person name="Nunn H.S."/>
            <person name="Stevenson B.S."/>
            <person name="Bojanowski C.L."/>
            <person name="Crookes-Goodson W.J."/>
        </authorList>
    </citation>
    <scope>NUCLEOTIDE SEQUENCE [LARGE SCALE GENOMIC DNA]</scope>
    <source>
        <strain evidence="3 4">D216</strain>
    </source>
</reference>
<dbReference type="AlphaFoldDB" id="A0A507BKW3"/>
<dbReference type="RefSeq" id="XP_030999071.1">
    <property type="nucleotide sequence ID" value="XM_031134977.1"/>
</dbReference>
<evidence type="ECO:0000256" key="1">
    <source>
        <dbReference type="ARBA" id="ARBA00038048"/>
    </source>
</evidence>
<dbReference type="InterPro" id="IPR005097">
    <property type="entry name" value="Sacchrp_dh_NADP-bd"/>
</dbReference>
<name>A0A507BKW3_9PEZI</name>
<dbReference type="GO" id="GO:0005811">
    <property type="term" value="C:lipid droplet"/>
    <property type="evidence" value="ECO:0007669"/>
    <property type="project" value="TreeGrafter"/>
</dbReference>
<dbReference type="OrthoDB" id="10268090at2759"/>
<dbReference type="GO" id="GO:0005739">
    <property type="term" value="C:mitochondrion"/>
    <property type="evidence" value="ECO:0007669"/>
    <property type="project" value="TreeGrafter"/>
</dbReference>
<dbReference type="InParanoid" id="A0A507BKW3"/>
<dbReference type="InterPro" id="IPR036291">
    <property type="entry name" value="NAD(P)-bd_dom_sf"/>
</dbReference>
<organism evidence="3 4">
    <name type="scientific">Thyridium curvatum</name>
    <dbReference type="NCBI Taxonomy" id="1093900"/>
    <lineage>
        <taxon>Eukaryota</taxon>
        <taxon>Fungi</taxon>
        <taxon>Dikarya</taxon>
        <taxon>Ascomycota</taxon>
        <taxon>Pezizomycotina</taxon>
        <taxon>Sordariomycetes</taxon>
        <taxon>Sordariomycetidae</taxon>
        <taxon>Thyridiales</taxon>
        <taxon>Thyridiaceae</taxon>
        <taxon>Thyridium</taxon>
    </lineage>
</organism>
<dbReference type="EMBL" id="SKBQ01000141">
    <property type="protein sequence ID" value="TPX17360.1"/>
    <property type="molecule type" value="Genomic_DNA"/>
</dbReference>
<dbReference type="PANTHER" id="PTHR12286">
    <property type="entry name" value="SACCHAROPINE DEHYDROGENASE-LIKE OXIDOREDUCTASE"/>
    <property type="match status" value="1"/>
</dbReference>
<dbReference type="SUPFAM" id="SSF51735">
    <property type="entry name" value="NAD(P)-binding Rossmann-fold domains"/>
    <property type="match status" value="1"/>
</dbReference>
<evidence type="ECO:0000259" key="2">
    <source>
        <dbReference type="Pfam" id="PF03435"/>
    </source>
</evidence>
<evidence type="ECO:0000313" key="4">
    <source>
        <dbReference type="Proteomes" id="UP000319257"/>
    </source>
</evidence>
<gene>
    <name evidence="3" type="ORF">E0L32_012167</name>
</gene>
<evidence type="ECO:0000313" key="3">
    <source>
        <dbReference type="EMBL" id="TPX17360.1"/>
    </source>
</evidence>
<proteinExistence type="inferred from homology"/>
<protein>
    <recommendedName>
        <fullName evidence="2">Saccharopine dehydrogenase NADP binding domain-containing protein</fullName>
    </recommendedName>
</protein>
<dbReference type="GO" id="GO:0005886">
    <property type="term" value="C:plasma membrane"/>
    <property type="evidence" value="ECO:0007669"/>
    <property type="project" value="TreeGrafter"/>
</dbReference>
<dbReference type="Gene3D" id="3.40.50.720">
    <property type="entry name" value="NAD(P)-binding Rossmann-like Domain"/>
    <property type="match status" value="1"/>
</dbReference>
<dbReference type="PANTHER" id="PTHR12286:SF5">
    <property type="entry name" value="SACCHAROPINE DEHYDROGENASE-LIKE OXIDOREDUCTASE"/>
    <property type="match status" value="1"/>
</dbReference>
<dbReference type="GO" id="GO:0009247">
    <property type="term" value="P:glycolipid biosynthetic process"/>
    <property type="evidence" value="ECO:0007669"/>
    <property type="project" value="TreeGrafter"/>
</dbReference>
<dbReference type="GeneID" id="41979614"/>
<dbReference type="Proteomes" id="UP000319257">
    <property type="component" value="Unassembled WGS sequence"/>
</dbReference>
<accession>A0A507BKW3</accession>